<dbReference type="EMBL" id="BSFE01000001">
    <property type="protein sequence ID" value="GLK50954.1"/>
    <property type="molecule type" value="Genomic_DNA"/>
</dbReference>
<dbReference type="Pfam" id="PF05656">
    <property type="entry name" value="DUF805"/>
    <property type="match status" value="1"/>
</dbReference>
<evidence type="ECO:0008006" key="4">
    <source>
        <dbReference type="Google" id="ProtNLM"/>
    </source>
</evidence>
<sequence length="163" mass="17163">MDLQYVLLNPNGRIAQREFWIGVGLLICGNVVSGIIPALGGLIWLFLIYVGVCVYGKRLHDTGRSAWLHLVPWAITLALTSVGGVLMGGAILTAFLAGDDFNPLTLFTAGSGLALMMGLSNLVWLIYTLWVGLSAGQAGANAYGPAPIRILTAEPPAPSDDQG</sequence>
<proteinExistence type="predicted"/>
<reference evidence="2" key="2">
    <citation type="submission" date="2023-01" db="EMBL/GenBank/DDBJ databases">
        <authorList>
            <person name="Sun Q."/>
            <person name="Evtushenko L."/>
        </authorList>
    </citation>
    <scope>NUCLEOTIDE SEQUENCE</scope>
    <source>
        <strain evidence="2">VKM B-1513</strain>
    </source>
</reference>
<protein>
    <recommendedName>
        <fullName evidence="4">DUF805 domain-containing protein</fullName>
    </recommendedName>
</protein>
<gene>
    <name evidence="2" type="ORF">GCM10017621_04620</name>
</gene>
<reference evidence="2" key="1">
    <citation type="journal article" date="2014" name="Int. J. Syst. Evol. Microbiol.">
        <title>Complete genome sequence of Corynebacterium casei LMG S-19264T (=DSM 44701T), isolated from a smear-ripened cheese.</title>
        <authorList>
            <consortium name="US DOE Joint Genome Institute (JGI-PGF)"/>
            <person name="Walter F."/>
            <person name="Albersmeier A."/>
            <person name="Kalinowski J."/>
            <person name="Ruckert C."/>
        </authorList>
    </citation>
    <scope>NUCLEOTIDE SEQUENCE</scope>
    <source>
        <strain evidence="2">VKM B-1513</strain>
    </source>
</reference>
<accession>A0A9W6MML3</accession>
<feature type="transmembrane region" description="Helical" evidence="1">
    <location>
        <begin position="104"/>
        <end position="127"/>
    </location>
</feature>
<keyword evidence="1" id="KW-1133">Transmembrane helix</keyword>
<organism evidence="2 3">
    <name type="scientific">Maricaulis virginensis</name>
    <dbReference type="NCBI Taxonomy" id="144022"/>
    <lineage>
        <taxon>Bacteria</taxon>
        <taxon>Pseudomonadati</taxon>
        <taxon>Pseudomonadota</taxon>
        <taxon>Alphaproteobacteria</taxon>
        <taxon>Maricaulales</taxon>
        <taxon>Maricaulaceae</taxon>
        <taxon>Maricaulis</taxon>
    </lineage>
</organism>
<dbReference type="GO" id="GO:0016020">
    <property type="term" value="C:membrane"/>
    <property type="evidence" value="ECO:0007669"/>
    <property type="project" value="InterPro"/>
</dbReference>
<feature type="transmembrane region" description="Helical" evidence="1">
    <location>
        <begin position="70"/>
        <end position="98"/>
    </location>
</feature>
<keyword evidence="1" id="KW-0812">Transmembrane</keyword>
<evidence type="ECO:0000313" key="3">
    <source>
        <dbReference type="Proteomes" id="UP001143486"/>
    </source>
</evidence>
<dbReference type="RefSeq" id="WP_271185346.1">
    <property type="nucleotide sequence ID" value="NZ_BSFE01000001.1"/>
</dbReference>
<keyword evidence="3" id="KW-1185">Reference proteome</keyword>
<evidence type="ECO:0000313" key="2">
    <source>
        <dbReference type="EMBL" id="GLK50954.1"/>
    </source>
</evidence>
<name>A0A9W6MML3_9PROT</name>
<dbReference type="AlphaFoldDB" id="A0A9W6MML3"/>
<keyword evidence="1" id="KW-0472">Membrane</keyword>
<feature type="transmembrane region" description="Helical" evidence="1">
    <location>
        <begin position="20"/>
        <end position="49"/>
    </location>
</feature>
<dbReference type="InterPro" id="IPR008523">
    <property type="entry name" value="DUF805"/>
</dbReference>
<evidence type="ECO:0000256" key="1">
    <source>
        <dbReference type="SAM" id="Phobius"/>
    </source>
</evidence>
<comment type="caution">
    <text evidence="2">The sequence shown here is derived from an EMBL/GenBank/DDBJ whole genome shotgun (WGS) entry which is preliminary data.</text>
</comment>
<dbReference type="Proteomes" id="UP001143486">
    <property type="component" value="Unassembled WGS sequence"/>
</dbReference>